<protein>
    <submittedName>
        <fullName evidence="3">Uncharacterized protein</fullName>
    </submittedName>
</protein>
<organism evidence="3 4">
    <name type="scientific">Belnapia arida</name>
    <dbReference type="NCBI Taxonomy" id="2804533"/>
    <lineage>
        <taxon>Bacteria</taxon>
        <taxon>Pseudomonadati</taxon>
        <taxon>Pseudomonadota</taxon>
        <taxon>Alphaproteobacteria</taxon>
        <taxon>Acetobacterales</taxon>
        <taxon>Roseomonadaceae</taxon>
        <taxon>Belnapia</taxon>
    </lineage>
</organism>
<keyword evidence="2" id="KW-0732">Signal</keyword>
<gene>
    <name evidence="3" type="ORF">JMJ56_05485</name>
</gene>
<dbReference type="Proteomes" id="UP000660885">
    <property type="component" value="Unassembled WGS sequence"/>
</dbReference>
<keyword evidence="4" id="KW-1185">Reference proteome</keyword>
<feature type="chain" id="PRO_5047289622" evidence="2">
    <location>
        <begin position="21"/>
        <end position="310"/>
    </location>
</feature>
<proteinExistence type="predicted"/>
<feature type="coiled-coil region" evidence="1">
    <location>
        <begin position="269"/>
        <end position="303"/>
    </location>
</feature>
<evidence type="ECO:0000313" key="3">
    <source>
        <dbReference type="EMBL" id="MBL6077451.1"/>
    </source>
</evidence>
<dbReference type="PROSITE" id="PS51257">
    <property type="entry name" value="PROKAR_LIPOPROTEIN"/>
    <property type="match status" value="1"/>
</dbReference>
<dbReference type="RefSeq" id="WP_202830561.1">
    <property type="nucleotide sequence ID" value="NZ_JAETWB010000001.1"/>
</dbReference>
<keyword evidence="1" id="KW-0175">Coiled coil</keyword>
<comment type="caution">
    <text evidence="3">The sequence shown here is derived from an EMBL/GenBank/DDBJ whole genome shotgun (WGS) entry which is preliminary data.</text>
</comment>
<name>A0ABS1TYD4_9PROT</name>
<evidence type="ECO:0000256" key="1">
    <source>
        <dbReference type="SAM" id="Coils"/>
    </source>
</evidence>
<feature type="signal peptide" evidence="2">
    <location>
        <begin position="1"/>
        <end position="20"/>
    </location>
</feature>
<sequence length="310" mass="32033">MVRPRLMLLALPLLAGCAQMGERPEPPAPVSLRFAQTLDRADDAVDEAIGRMDGFERLAEREDNAIAFAIGGRRAPAGHFTAPPAGASEAAGRVLEPAFTALGDYAHVLAAAAGGQRVRDETAGNGRALAEAVAKGLDAVRAASGTPVLEPVRTAGVAGVAALADLPAVLAQRRETPSLAALVQEGQPHVAAVIAMLQAVIGAEPGLGTRGAIRARREGLDAQQARFLAALRNDGRIGPGERYSIFRSVAEGRDNDPAQGNLEAINELLTAIEQAHAALAADRADAEAKVAALELAVERLTSLTEGARRG</sequence>
<evidence type="ECO:0000313" key="4">
    <source>
        <dbReference type="Proteomes" id="UP000660885"/>
    </source>
</evidence>
<reference evidence="3 4" key="1">
    <citation type="submission" date="2021-01" db="EMBL/GenBank/DDBJ databases">
        <title>Belnapia mucosa sp. nov. and Belnapia arida sp. nov., isolated from the Tabernas Desert (Almeria, Spain).</title>
        <authorList>
            <person name="Molina-Menor E."/>
            <person name="Vidal-Verdu A."/>
            <person name="Calonge A."/>
            <person name="Satari L."/>
            <person name="Pereto J."/>
            <person name="Porcar M."/>
        </authorList>
    </citation>
    <scope>NUCLEOTIDE SEQUENCE [LARGE SCALE GENOMIC DNA]</scope>
    <source>
        <strain evidence="3 4">T18</strain>
    </source>
</reference>
<accession>A0ABS1TYD4</accession>
<evidence type="ECO:0000256" key="2">
    <source>
        <dbReference type="SAM" id="SignalP"/>
    </source>
</evidence>
<dbReference type="EMBL" id="JAETWB010000001">
    <property type="protein sequence ID" value="MBL6077451.1"/>
    <property type="molecule type" value="Genomic_DNA"/>
</dbReference>